<dbReference type="GO" id="GO:0008270">
    <property type="term" value="F:zinc ion binding"/>
    <property type="evidence" value="ECO:0007669"/>
    <property type="project" value="UniProtKB-UniRule"/>
</dbReference>
<dbReference type="Pfam" id="PF00383">
    <property type="entry name" value="dCMP_cyt_deam_1"/>
    <property type="match status" value="1"/>
</dbReference>
<feature type="active site" description="Proton donor" evidence="10">
    <location>
        <position position="62"/>
    </location>
</feature>
<evidence type="ECO:0000256" key="8">
    <source>
        <dbReference type="ARBA" id="ARBA00032005"/>
    </source>
</evidence>
<evidence type="ECO:0000256" key="10">
    <source>
        <dbReference type="PIRSR" id="PIRSR606262-1"/>
    </source>
</evidence>
<comment type="cofactor">
    <cofactor evidence="1 12 13">
        <name>Zn(2+)</name>
        <dbReference type="ChEBI" id="CHEBI:29105"/>
    </cofactor>
</comment>
<comment type="similarity">
    <text evidence="3 13">Belongs to the cytidine and deoxycytidylate deaminase family.</text>
</comment>
<dbReference type="GO" id="GO:0042802">
    <property type="term" value="F:identical protein binding"/>
    <property type="evidence" value="ECO:0007669"/>
    <property type="project" value="UniProtKB-ARBA"/>
</dbReference>
<dbReference type="InterPro" id="IPR002125">
    <property type="entry name" value="CMP_dCMP_dom"/>
</dbReference>
<proteinExistence type="inferred from homology"/>
<evidence type="ECO:0000256" key="7">
    <source>
        <dbReference type="ARBA" id="ARBA00022833"/>
    </source>
</evidence>
<evidence type="ECO:0000313" key="15">
    <source>
        <dbReference type="EMBL" id="CAB3411734.1"/>
    </source>
</evidence>
<keyword evidence="5 12" id="KW-0479">Metal-binding</keyword>
<dbReference type="Proteomes" id="UP000494206">
    <property type="component" value="Unassembled WGS sequence"/>
</dbReference>
<dbReference type="PROSITE" id="PS00903">
    <property type="entry name" value="CYT_DCMP_DEAMINASES_1"/>
    <property type="match status" value="1"/>
</dbReference>
<comment type="catalytic activity">
    <reaction evidence="13">
        <text>2'-deoxycytidine + H2O + H(+) = 2'-deoxyuridine + NH4(+)</text>
        <dbReference type="Rhea" id="RHEA:13433"/>
        <dbReference type="ChEBI" id="CHEBI:15377"/>
        <dbReference type="ChEBI" id="CHEBI:15378"/>
        <dbReference type="ChEBI" id="CHEBI:15698"/>
        <dbReference type="ChEBI" id="CHEBI:16450"/>
        <dbReference type="ChEBI" id="CHEBI:28938"/>
        <dbReference type="EC" id="3.5.4.5"/>
    </reaction>
</comment>
<dbReference type="Gene3D" id="3.40.140.10">
    <property type="entry name" value="Cytidine Deaminase, domain 2"/>
    <property type="match status" value="1"/>
</dbReference>
<comment type="function">
    <text evidence="2 13">This enzyme scavenges exogenous and endogenous cytidine and 2'-deoxycytidine for UMP synthesis.</text>
</comment>
<feature type="binding site" evidence="12">
    <location>
        <position position="93"/>
    </location>
    <ligand>
        <name>Zn(2+)</name>
        <dbReference type="ChEBI" id="CHEBI:29105"/>
        <note>catalytic</note>
    </ligand>
</feature>
<dbReference type="PROSITE" id="PS51747">
    <property type="entry name" value="CYT_DCMP_DEAMINASES_2"/>
    <property type="match status" value="1"/>
</dbReference>
<accession>A0A8S1FFE0</accession>
<reference evidence="15 16" key="1">
    <citation type="submission" date="2020-04" db="EMBL/GenBank/DDBJ databases">
        <authorList>
            <person name="Laetsch R D."/>
            <person name="Stevens L."/>
            <person name="Kumar S."/>
            <person name="Blaxter L. M."/>
        </authorList>
    </citation>
    <scope>NUCLEOTIDE SEQUENCE [LARGE SCALE GENOMIC DNA]</scope>
</reference>
<evidence type="ECO:0000256" key="11">
    <source>
        <dbReference type="PIRSR" id="PIRSR606262-2"/>
    </source>
</evidence>
<evidence type="ECO:0000256" key="3">
    <source>
        <dbReference type="ARBA" id="ARBA00006576"/>
    </source>
</evidence>
<sequence>MEKAPQDFSDLELVYLARTAMKRAYCRYSNFPVGAALLTESGDVVLGCNVENASYGGTICAERSAIVSAISQGFKNFRAIAIATDMNDPASPCGLCRQVLLEFGDFKVIIGTASNTKLLVTTTMELLPNAFTPTSLDTFEMENSKQITDSSNVVN</sequence>
<evidence type="ECO:0000256" key="6">
    <source>
        <dbReference type="ARBA" id="ARBA00022801"/>
    </source>
</evidence>
<dbReference type="GO" id="GO:0004126">
    <property type="term" value="F:cytidine deaminase activity"/>
    <property type="evidence" value="ECO:0007669"/>
    <property type="project" value="UniProtKB-UniRule"/>
</dbReference>
<keyword evidence="7 12" id="KW-0862">Zinc</keyword>
<dbReference type="AlphaFoldDB" id="A0A8S1FFE0"/>
<evidence type="ECO:0000256" key="13">
    <source>
        <dbReference type="RuleBase" id="RU364006"/>
    </source>
</evidence>
<gene>
    <name evidence="15" type="ORF">CBOVIS_LOCUS13108</name>
</gene>
<dbReference type="NCBIfam" id="NF004064">
    <property type="entry name" value="PRK05578.1"/>
    <property type="match status" value="1"/>
</dbReference>
<comment type="caution">
    <text evidence="15">The sequence shown here is derived from an EMBL/GenBank/DDBJ whole genome shotgun (WGS) entry which is preliminary data.</text>
</comment>
<feature type="domain" description="CMP/dCMP-type deaminase" evidence="14">
    <location>
        <begin position="8"/>
        <end position="134"/>
    </location>
</feature>
<dbReference type="GO" id="GO:0055086">
    <property type="term" value="P:nucleobase-containing small molecule metabolic process"/>
    <property type="evidence" value="ECO:0007669"/>
    <property type="project" value="UniProtKB-ARBA"/>
</dbReference>
<feature type="binding site" evidence="12">
    <location>
        <position position="60"/>
    </location>
    <ligand>
        <name>Zn(2+)</name>
        <dbReference type="ChEBI" id="CHEBI:29105"/>
        <note>catalytic</note>
    </ligand>
</feature>
<evidence type="ECO:0000256" key="1">
    <source>
        <dbReference type="ARBA" id="ARBA00001947"/>
    </source>
</evidence>
<organism evidence="15 16">
    <name type="scientific">Caenorhabditis bovis</name>
    <dbReference type="NCBI Taxonomy" id="2654633"/>
    <lineage>
        <taxon>Eukaryota</taxon>
        <taxon>Metazoa</taxon>
        <taxon>Ecdysozoa</taxon>
        <taxon>Nematoda</taxon>
        <taxon>Chromadorea</taxon>
        <taxon>Rhabditida</taxon>
        <taxon>Rhabditina</taxon>
        <taxon>Rhabditomorpha</taxon>
        <taxon>Rhabditoidea</taxon>
        <taxon>Rhabditidae</taxon>
        <taxon>Peloderinae</taxon>
        <taxon>Caenorhabditis</taxon>
    </lineage>
</organism>
<dbReference type="GO" id="GO:0005829">
    <property type="term" value="C:cytosol"/>
    <property type="evidence" value="ECO:0007669"/>
    <property type="project" value="TreeGrafter"/>
</dbReference>
<dbReference type="NCBIfam" id="TIGR01354">
    <property type="entry name" value="cyt_deam_tetra"/>
    <property type="match status" value="1"/>
</dbReference>
<dbReference type="FunFam" id="3.40.140.10:FF:000008">
    <property type="entry name" value="Cytidine deaminase"/>
    <property type="match status" value="1"/>
</dbReference>
<dbReference type="PANTHER" id="PTHR11644:SF2">
    <property type="entry name" value="CYTIDINE DEAMINASE"/>
    <property type="match status" value="1"/>
</dbReference>
<evidence type="ECO:0000313" key="16">
    <source>
        <dbReference type="Proteomes" id="UP000494206"/>
    </source>
</evidence>
<evidence type="ECO:0000256" key="2">
    <source>
        <dbReference type="ARBA" id="ARBA00003949"/>
    </source>
</evidence>
<dbReference type="InterPro" id="IPR016193">
    <property type="entry name" value="Cytidine_deaminase-like"/>
</dbReference>
<dbReference type="OrthoDB" id="414540at2759"/>
<dbReference type="CDD" id="cd01283">
    <property type="entry name" value="cytidine_deaminase"/>
    <property type="match status" value="1"/>
</dbReference>
<dbReference type="EMBL" id="CADEPM010000017">
    <property type="protein sequence ID" value="CAB3411734.1"/>
    <property type="molecule type" value="Genomic_DNA"/>
</dbReference>
<feature type="binding site" evidence="11">
    <location>
        <begin position="49"/>
        <end position="55"/>
    </location>
    <ligand>
        <name>substrate</name>
    </ligand>
</feature>
<protein>
    <recommendedName>
        <fullName evidence="4 13">Cytidine deaminase</fullName>
        <ecNumber evidence="4 13">3.5.4.5</ecNumber>
    </recommendedName>
    <alternativeName>
        <fullName evidence="8 13">Cytidine aminohydrolase</fullName>
    </alternativeName>
</protein>
<name>A0A8S1FFE0_9PELO</name>
<dbReference type="SUPFAM" id="SSF53927">
    <property type="entry name" value="Cytidine deaminase-like"/>
    <property type="match status" value="1"/>
</dbReference>
<evidence type="ECO:0000256" key="9">
    <source>
        <dbReference type="ARBA" id="ARBA00049558"/>
    </source>
</evidence>
<evidence type="ECO:0000259" key="14">
    <source>
        <dbReference type="PROSITE" id="PS51747"/>
    </source>
</evidence>
<comment type="catalytic activity">
    <reaction evidence="9 13">
        <text>cytidine + H2O + H(+) = uridine + NH4(+)</text>
        <dbReference type="Rhea" id="RHEA:16069"/>
        <dbReference type="ChEBI" id="CHEBI:15377"/>
        <dbReference type="ChEBI" id="CHEBI:15378"/>
        <dbReference type="ChEBI" id="CHEBI:16704"/>
        <dbReference type="ChEBI" id="CHEBI:17562"/>
        <dbReference type="ChEBI" id="CHEBI:28938"/>
        <dbReference type="EC" id="3.5.4.5"/>
    </reaction>
</comment>
<dbReference type="EC" id="3.5.4.5" evidence="4 13"/>
<dbReference type="InterPro" id="IPR016192">
    <property type="entry name" value="APOBEC/CMP_deaminase_Zn-bd"/>
</dbReference>
<evidence type="ECO:0000256" key="5">
    <source>
        <dbReference type="ARBA" id="ARBA00022723"/>
    </source>
</evidence>
<dbReference type="InterPro" id="IPR050202">
    <property type="entry name" value="Cyt/Deoxycyt_deaminase"/>
</dbReference>
<evidence type="ECO:0000256" key="12">
    <source>
        <dbReference type="PIRSR" id="PIRSR606262-3"/>
    </source>
</evidence>
<keyword evidence="16" id="KW-1185">Reference proteome</keyword>
<keyword evidence="6 13" id="KW-0378">Hydrolase</keyword>
<evidence type="ECO:0000256" key="4">
    <source>
        <dbReference type="ARBA" id="ARBA00012783"/>
    </source>
</evidence>
<dbReference type="InterPro" id="IPR006262">
    <property type="entry name" value="Cyt_deam_tetra"/>
</dbReference>
<dbReference type="PANTHER" id="PTHR11644">
    <property type="entry name" value="CYTIDINE DEAMINASE"/>
    <property type="match status" value="1"/>
</dbReference>
<feature type="binding site" evidence="12">
    <location>
        <position position="96"/>
    </location>
    <ligand>
        <name>Zn(2+)</name>
        <dbReference type="ChEBI" id="CHEBI:29105"/>
        <note>catalytic</note>
    </ligand>
</feature>
<dbReference type="GO" id="GO:0072527">
    <property type="term" value="P:pyrimidine-containing compound metabolic process"/>
    <property type="evidence" value="ECO:0007669"/>
    <property type="project" value="UniProtKB-ARBA"/>
</dbReference>